<evidence type="ECO:0000313" key="2">
    <source>
        <dbReference type="Proteomes" id="UP000190637"/>
    </source>
</evidence>
<dbReference type="EMBL" id="FUWS01000002">
    <property type="protein sequence ID" value="SJZ64873.1"/>
    <property type="molecule type" value="Genomic_DNA"/>
</dbReference>
<dbReference type="Gene3D" id="3.20.180.10">
    <property type="entry name" value="PNP-oxidase-like"/>
    <property type="match status" value="1"/>
</dbReference>
<gene>
    <name evidence="1" type="ORF">SAMN02745673_01058</name>
</gene>
<dbReference type="SUPFAM" id="SSF50475">
    <property type="entry name" value="FMN-binding split barrel"/>
    <property type="match status" value="1"/>
</dbReference>
<dbReference type="Proteomes" id="UP000190637">
    <property type="component" value="Unassembled WGS sequence"/>
</dbReference>
<keyword evidence="2" id="KW-1185">Reference proteome</keyword>
<dbReference type="InterPro" id="IPR037119">
    <property type="entry name" value="Haem_oxidase_HugZ-like_sf"/>
</dbReference>
<accession>A0A1T4MD44</accession>
<reference evidence="1 2" key="1">
    <citation type="submission" date="2017-02" db="EMBL/GenBank/DDBJ databases">
        <authorList>
            <person name="Peterson S.W."/>
        </authorList>
    </citation>
    <scope>NUCLEOTIDE SEQUENCE [LARGE SCALE GENOMIC DNA]</scope>
    <source>
        <strain evidence="1 2">DSM 45154</strain>
    </source>
</reference>
<name>A0A1T4MD44_9ACTN</name>
<evidence type="ECO:0008006" key="3">
    <source>
        <dbReference type="Google" id="ProtNLM"/>
    </source>
</evidence>
<proteinExistence type="predicted"/>
<protein>
    <recommendedName>
        <fullName evidence="3">DUF2470 domain-containing protein</fullName>
    </recommendedName>
</protein>
<dbReference type="AlphaFoldDB" id="A0A1T4MD44"/>
<dbReference type="STRING" id="1122192.SAMN02745673_01058"/>
<dbReference type="OrthoDB" id="3381348at2"/>
<evidence type="ECO:0000313" key="1">
    <source>
        <dbReference type="EMBL" id="SJZ64873.1"/>
    </source>
</evidence>
<organism evidence="1 2">
    <name type="scientific">Marinactinospora thermotolerans DSM 45154</name>
    <dbReference type="NCBI Taxonomy" id="1122192"/>
    <lineage>
        <taxon>Bacteria</taxon>
        <taxon>Bacillati</taxon>
        <taxon>Actinomycetota</taxon>
        <taxon>Actinomycetes</taxon>
        <taxon>Streptosporangiales</taxon>
        <taxon>Nocardiopsidaceae</taxon>
        <taxon>Marinactinospora</taxon>
    </lineage>
</organism>
<sequence length="257" mass="27978">MRQPCPSEIERVRSLAATATPTAVALADDPDTRFSASGAVDRVGRVVLLIGTDHPLHGALREVSRGSTGPRAGVDLCAIRHVGRTPTVRARLWCEGRVSEVPAHERRQAALAIWERHPDEGLLAAVDNDPTPDGPLLACIEPDVVVYDTYDDAGVIDGAAFRAARPDPLTLPAERILARVNDRHRDELSASLRDVPDVPQGRAWLWELDGFGATLWVSPYASDRPVLVRLPWNVRATAPCQLEGALRELLGRRGALR</sequence>
<dbReference type="RefSeq" id="WP_078760437.1">
    <property type="nucleotide sequence ID" value="NZ_FUWS01000002.1"/>
</dbReference>